<comment type="function">
    <text evidence="10">Phosphatase that hydrolyzes non-canonical purine nucleotides such as XTP and ITP to their respective diphosphate derivatives. Probably excludes non-canonical purines from DNA/RNA precursor pool, thus preventing their incorporation into DNA/RNA and avoiding chromosomal lesions.</text>
</comment>
<dbReference type="EC" id="3.6.1.73" evidence="10"/>
<comment type="subunit">
    <text evidence="10">Homodimer.</text>
</comment>
<proteinExistence type="inferred from homology"/>
<evidence type="ECO:0000256" key="6">
    <source>
        <dbReference type="ARBA" id="ARBA00023080"/>
    </source>
</evidence>
<name>A0ABV9JL71_9GAMM</name>
<sequence>MNVLVASANPAKIRAVESAFADVFGRANLSVCGIATESGVAAQPMTSAETLLGAQNRLQALLHADADYKVAIEAGLDGDMTFAWMLVEHQGMYGKARSASLMLPPQALTALQQGEELGDVMDAMFAEQNVKQKGGAIALLTQDKLSRSSVYHQALILALIPFLNPELFPTPPLA</sequence>
<evidence type="ECO:0000256" key="3">
    <source>
        <dbReference type="ARBA" id="ARBA00022741"/>
    </source>
</evidence>
<keyword evidence="7 10" id="KW-0464">Manganese</keyword>
<evidence type="ECO:0000256" key="4">
    <source>
        <dbReference type="ARBA" id="ARBA00022801"/>
    </source>
</evidence>
<comment type="caution">
    <text evidence="12">The sequence shown here is derived from an EMBL/GenBank/DDBJ whole genome shotgun (WGS) entry which is preliminary data.</text>
</comment>
<reference evidence="13" key="1">
    <citation type="journal article" date="2019" name="Int. J. Syst. Evol. Microbiol.">
        <title>The Global Catalogue of Microorganisms (GCM) 10K type strain sequencing project: providing services to taxonomists for standard genome sequencing and annotation.</title>
        <authorList>
            <consortium name="The Broad Institute Genomics Platform"/>
            <consortium name="The Broad Institute Genome Sequencing Center for Infectious Disease"/>
            <person name="Wu L."/>
            <person name="Ma J."/>
        </authorList>
    </citation>
    <scope>NUCLEOTIDE SEQUENCE [LARGE SCALE GENOMIC DNA]</scope>
    <source>
        <strain evidence="13">DT28</strain>
    </source>
</reference>
<keyword evidence="6 10" id="KW-0546">Nucleotide metabolism</keyword>
<dbReference type="InterPro" id="IPR050299">
    <property type="entry name" value="YjjX_NTPase"/>
</dbReference>
<comment type="catalytic activity">
    <reaction evidence="9 10">
        <text>XTP + H2O = XDP + phosphate + H(+)</text>
        <dbReference type="Rhea" id="RHEA:28406"/>
        <dbReference type="ChEBI" id="CHEBI:15377"/>
        <dbReference type="ChEBI" id="CHEBI:15378"/>
        <dbReference type="ChEBI" id="CHEBI:43474"/>
        <dbReference type="ChEBI" id="CHEBI:59884"/>
        <dbReference type="ChEBI" id="CHEBI:61314"/>
        <dbReference type="EC" id="3.6.1.73"/>
    </reaction>
</comment>
<dbReference type="HAMAP" id="MF_00648">
    <property type="entry name" value="Non_canon_purine_NTPase_YjjX"/>
    <property type="match status" value="1"/>
</dbReference>
<keyword evidence="5 10" id="KW-0460">Magnesium</keyword>
<dbReference type="InterPro" id="IPR026533">
    <property type="entry name" value="NTPase/PRRC1"/>
</dbReference>
<evidence type="ECO:0000256" key="7">
    <source>
        <dbReference type="ARBA" id="ARBA00023211"/>
    </source>
</evidence>
<keyword evidence="13" id="KW-1185">Reference proteome</keyword>
<keyword evidence="2 10" id="KW-0479">Metal-binding</keyword>
<comment type="similarity">
    <text evidence="10">Belongs to the YjjX NTPase family.</text>
</comment>
<feature type="binding site" evidence="10">
    <location>
        <position position="65"/>
    </location>
    <ligand>
        <name>Mg(2+)</name>
        <dbReference type="ChEBI" id="CHEBI:18420"/>
    </ligand>
</feature>
<evidence type="ECO:0000313" key="13">
    <source>
        <dbReference type="Proteomes" id="UP001595962"/>
    </source>
</evidence>
<evidence type="ECO:0000256" key="9">
    <source>
        <dbReference type="ARBA" id="ARBA00048781"/>
    </source>
</evidence>
<dbReference type="Pfam" id="PF01931">
    <property type="entry name" value="NTPase_I-T"/>
    <property type="match status" value="1"/>
</dbReference>
<evidence type="ECO:0000313" key="12">
    <source>
        <dbReference type="EMBL" id="MFC4655012.1"/>
    </source>
</evidence>
<comment type="cofactor">
    <cofactor evidence="1">
        <name>Mn(2+)</name>
        <dbReference type="ChEBI" id="CHEBI:29035"/>
    </cofactor>
</comment>
<evidence type="ECO:0000259" key="11">
    <source>
        <dbReference type="Pfam" id="PF01931"/>
    </source>
</evidence>
<feature type="domain" description="Non-canonical purine NTP phosphatase/PRRC1" evidence="11">
    <location>
        <begin position="6"/>
        <end position="163"/>
    </location>
</feature>
<dbReference type="GO" id="GO:0016787">
    <property type="term" value="F:hydrolase activity"/>
    <property type="evidence" value="ECO:0007669"/>
    <property type="project" value="UniProtKB-KW"/>
</dbReference>
<comment type="caution">
    <text evidence="10">Lacks conserved residue(s) required for the propagation of feature annotation.</text>
</comment>
<keyword evidence="3 10" id="KW-0547">Nucleotide-binding</keyword>
<evidence type="ECO:0000256" key="8">
    <source>
        <dbReference type="ARBA" id="ARBA00048174"/>
    </source>
</evidence>
<organism evidence="12 13">
    <name type="scientific">Rheinheimera marina</name>
    <dbReference type="NCBI Taxonomy" id="1774958"/>
    <lineage>
        <taxon>Bacteria</taxon>
        <taxon>Pseudomonadati</taxon>
        <taxon>Pseudomonadota</taxon>
        <taxon>Gammaproteobacteria</taxon>
        <taxon>Chromatiales</taxon>
        <taxon>Chromatiaceae</taxon>
        <taxon>Rheinheimera</taxon>
    </lineage>
</organism>
<evidence type="ECO:0000256" key="10">
    <source>
        <dbReference type="HAMAP-Rule" id="MF_00648"/>
    </source>
</evidence>
<dbReference type="NCBIfam" id="NF003459">
    <property type="entry name" value="PRK05074.1"/>
    <property type="match status" value="1"/>
</dbReference>
<dbReference type="Gene3D" id="3.90.950.10">
    <property type="match status" value="1"/>
</dbReference>
<dbReference type="InterPro" id="IPR029001">
    <property type="entry name" value="ITPase-like_fam"/>
</dbReference>
<evidence type="ECO:0000256" key="5">
    <source>
        <dbReference type="ARBA" id="ARBA00022842"/>
    </source>
</evidence>
<evidence type="ECO:0000256" key="1">
    <source>
        <dbReference type="ARBA" id="ARBA00001936"/>
    </source>
</evidence>
<evidence type="ECO:0000256" key="2">
    <source>
        <dbReference type="ARBA" id="ARBA00022723"/>
    </source>
</evidence>
<keyword evidence="4 10" id="KW-0378">Hydrolase</keyword>
<comment type="cofactor">
    <cofactor evidence="10">
        <name>Mg(2+)</name>
        <dbReference type="ChEBI" id="CHEBI:18420"/>
    </cofactor>
    <cofactor evidence="10">
        <name>Mn(2+)</name>
        <dbReference type="ChEBI" id="CHEBI:29035"/>
    </cofactor>
    <text evidence="10">Binds 1 divalent metal cation per subunit; can use either Mg(2+) or Mn(2+).</text>
</comment>
<dbReference type="RefSeq" id="WP_377333250.1">
    <property type="nucleotide sequence ID" value="NZ_JBHSGB010000006.1"/>
</dbReference>
<accession>A0ABV9JL71</accession>
<dbReference type="EMBL" id="JBHSGB010000006">
    <property type="protein sequence ID" value="MFC4655012.1"/>
    <property type="molecule type" value="Genomic_DNA"/>
</dbReference>
<dbReference type="PANTHER" id="PTHR34699:SF2">
    <property type="entry name" value="NON-CANONICAL PURINE NTP PHOSPHATASE_PRRC1 DOMAIN-CONTAINING PROTEIN"/>
    <property type="match status" value="1"/>
</dbReference>
<gene>
    <name evidence="12" type="primary">yjjX</name>
    <name evidence="12" type="ORF">ACFO3I_08300</name>
</gene>
<dbReference type="PANTHER" id="PTHR34699">
    <property type="match status" value="1"/>
</dbReference>
<dbReference type="InterPro" id="IPR002786">
    <property type="entry name" value="Non_canon_purine_NTPase"/>
</dbReference>
<dbReference type="NCBIfam" id="TIGR00258">
    <property type="entry name" value="inosine/xanthosine triphosphatase"/>
    <property type="match status" value="1"/>
</dbReference>
<protein>
    <recommendedName>
        <fullName evidence="10">Inosine/xanthosine triphosphatase</fullName>
        <shortName evidence="10">ITPase/XTPase</shortName>
        <ecNumber evidence="10">3.6.1.73</ecNumber>
    </recommendedName>
    <alternativeName>
        <fullName evidence="10">Non-canonical purine NTP phosphatase</fullName>
    </alternativeName>
    <alternativeName>
        <fullName evidence="10">Non-standard purine NTP phosphatase</fullName>
    </alternativeName>
    <alternativeName>
        <fullName evidence="10">Nucleoside-triphosphate phosphatase</fullName>
        <shortName evidence="10">NTPase</shortName>
    </alternativeName>
</protein>
<dbReference type="SUPFAM" id="SSF52972">
    <property type="entry name" value="ITPase-like"/>
    <property type="match status" value="1"/>
</dbReference>
<feature type="binding site" evidence="10">
    <location>
        <begin position="65"/>
        <end position="66"/>
    </location>
    <ligand>
        <name>substrate</name>
    </ligand>
</feature>
<dbReference type="Proteomes" id="UP001595962">
    <property type="component" value="Unassembled WGS sequence"/>
</dbReference>
<comment type="catalytic activity">
    <reaction evidence="8 10">
        <text>ITP + H2O = IDP + phosphate + H(+)</text>
        <dbReference type="Rhea" id="RHEA:28330"/>
        <dbReference type="ChEBI" id="CHEBI:15377"/>
        <dbReference type="ChEBI" id="CHEBI:15378"/>
        <dbReference type="ChEBI" id="CHEBI:43474"/>
        <dbReference type="ChEBI" id="CHEBI:58280"/>
        <dbReference type="ChEBI" id="CHEBI:61402"/>
        <dbReference type="EC" id="3.6.1.73"/>
    </reaction>
</comment>
<feature type="binding site" evidence="10">
    <location>
        <position position="37"/>
    </location>
    <ligand>
        <name>Mg(2+)</name>
        <dbReference type="ChEBI" id="CHEBI:18420"/>
    </ligand>
</feature>